<accession>A0A0K2VFE6</accession>
<dbReference type="PANTHER" id="PTHR47326:SF1">
    <property type="entry name" value="HTH PSQ-TYPE DOMAIN-CONTAINING PROTEIN"/>
    <property type="match status" value="1"/>
</dbReference>
<dbReference type="GO" id="GO:0003676">
    <property type="term" value="F:nucleic acid binding"/>
    <property type="evidence" value="ECO:0007669"/>
    <property type="project" value="InterPro"/>
</dbReference>
<evidence type="ECO:0000313" key="1">
    <source>
        <dbReference type="EMBL" id="CDW49233.1"/>
    </source>
</evidence>
<name>A0A0K2VFE6_LEPSM</name>
<organism evidence="1">
    <name type="scientific">Lepeophtheirus salmonis</name>
    <name type="common">Salmon louse</name>
    <name type="synonym">Caligus salmonis</name>
    <dbReference type="NCBI Taxonomy" id="72036"/>
    <lineage>
        <taxon>Eukaryota</taxon>
        <taxon>Metazoa</taxon>
        <taxon>Ecdysozoa</taxon>
        <taxon>Arthropoda</taxon>
        <taxon>Crustacea</taxon>
        <taxon>Multicrustacea</taxon>
        <taxon>Hexanauplia</taxon>
        <taxon>Copepoda</taxon>
        <taxon>Siphonostomatoida</taxon>
        <taxon>Caligidae</taxon>
        <taxon>Lepeophtheirus</taxon>
    </lineage>
</organism>
<protein>
    <submittedName>
        <fullName evidence="1">Uncharacterized protein</fullName>
    </submittedName>
</protein>
<sequence length="209" mass="24200">SSYEEIKSYKWNEELLRSTVVMALVNNGGEISNSTIDSTLGVNLRTVQRIRKKLVDTRDVDATIKRAPKEESADRKVRDTNFVDKVKKMVEDDPTRSMKAGNRHWVWQQDSAPCHVSKISMQWLIENCYDVVTKDLWPPNSSHLNPLDYFVWGYVKRHTNIHPHSTKASLIDSIKEVFGNMDNEMVRRACSWFRGRIEVVIDANGDYIE</sequence>
<dbReference type="EMBL" id="HACA01031872">
    <property type="protein sequence ID" value="CDW49233.1"/>
    <property type="molecule type" value="Transcribed_RNA"/>
</dbReference>
<proteinExistence type="predicted"/>
<dbReference type="InterPro" id="IPR036397">
    <property type="entry name" value="RNaseH_sf"/>
</dbReference>
<feature type="non-terminal residue" evidence="1">
    <location>
        <position position="1"/>
    </location>
</feature>
<reference evidence="1" key="1">
    <citation type="submission" date="2014-05" db="EMBL/GenBank/DDBJ databases">
        <authorList>
            <person name="Chronopoulou M."/>
        </authorList>
    </citation>
    <scope>NUCLEOTIDE SEQUENCE</scope>
    <source>
        <tissue evidence="1">Whole organism</tissue>
    </source>
</reference>
<dbReference type="AlphaFoldDB" id="A0A0K2VFE6"/>
<dbReference type="Gene3D" id="3.30.420.10">
    <property type="entry name" value="Ribonuclease H-like superfamily/Ribonuclease H"/>
    <property type="match status" value="1"/>
</dbReference>
<dbReference type="PANTHER" id="PTHR47326">
    <property type="entry name" value="TRANSPOSABLE ELEMENT TC3 TRANSPOSASE-LIKE PROTEIN"/>
    <property type="match status" value="1"/>
</dbReference>